<name>A0ABX1V8H0_9PLAN</name>
<keyword evidence="3" id="KW-0663">Pyridoxal phosphate</keyword>
<keyword evidence="7" id="KW-1185">Reference proteome</keyword>
<feature type="domain" description="Orn/DAP/Arg decarboxylase 2 N-terminal" evidence="5">
    <location>
        <begin position="51"/>
        <end position="297"/>
    </location>
</feature>
<keyword evidence="4 6" id="KW-0456">Lyase</keyword>
<evidence type="ECO:0000256" key="4">
    <source>
        <dbReference type="ARBA" id="ARBA00023239"/>
    </source>
</evidence>
<evidence type="ECO:0000256" key="3">
    <source>
        <dbReference type="ARBA" id="ARBA00022898"/>
    </source>
</evidence>
<dbReference type="SUPFAM" id="SSF51419">
    <property type="entry name" value="PLP-binding barrel"/>
    <property type="match status" value="1"/>
</dbReference>
<gene>
    <name evidence="6" type="primary">lysA</name>
    <name evidence="6" type="ORF">LzC2_05020</name>
</gene>
<organism evidence="6 7">
    <name type="scientific">Alienimonas chondri</name>
    <dbReference type="NCBI Taxonomy" id="2681879"/>
    <lineage>
        <taxon>Bacteria</taxon>
        <taxon>Pseudomonadati</taxon>
        <taxon>Planctomycetota</taxon>
        <taxon>Planctomycetia</taxon>
        <taxon>Planctomycetales</taxon>
        <taxon>Planctomycetaceae</taxon>
        <taxon>Alienimonas</taxon>
    </lineage>
</organism>
<dbReference type="PRINTS" id="PR01181">
    <property type="entry name" value="DAPDCRBXLASE"/>
</dbReference>
<proteinExistence type="predicted"/>
<evidence type="ECO:0000313" key="6">
    <source>
        <dbReference type="EMBL" id="NNJ24445.1"/>
    </source>
</evidence>
<dbReference type="InterPro" id="IPR009006">
    <property type="entry name" value="Ala_racemase/Decarboxylase_C"/>
</dbReference>
<dbReference type="InterPro" id="IPR029066">
    <property type="entry name" value="PLP-binding_barrel"/>
</dbReference>
<dbReference type="RefSeq" id="WP_171183395.1">
    <property type="nucleotide sequence ID" value="NZ_WTPX01000008.1"/>
</dbReference>
<protein>
    <submittedName>
        <fullName evidence="6">Diaminopimelate decarboxylase</fullName>
        <ecNumber evidence="6">4.1.1.20</ecNumber>
    </submittedName>
</protein>
<dbReference type="SUPFAM" id="SSF50621">
    <property type="entry name" value="Alanine racemase C-terminal domain-like"/>
    <property type="match status" value="1"/>
</dbReference>
<keyword evidence="2" id="KW-0210">Decarboxylase</keyword>
<accession>A0ABX1V8H0</accession>
<evidence type="ECO:0000256" key="2">
    <source>
        <dbReference type="ARBA" id="ARBA00022793"/>
    </source>
</evidence>
<reference evidence="6 7" key="1">
    <citation type="journal article" date="2020" name="Syst. Appl. Microbiol.">
        <title>Alienimonas chondri sp. nov., a novel planctomycete isolated from the biofilm of the red alga Chondrus crispus.</title>
        <authorList>
            <person name="Vitorino I."/>
            <person name="Albuquerque L."/>
            <person name="Wiegand S."/>
            <person name="Kallscheuer N."/>
            <person name="da Costa M.S."/>
            <person name="Lobo-da-Cunha A."/>
            <person name="Jogler C."/>
            <person name="Lage O.M."/>
        </authorList>
    </citation>
    <scope>NUCLEOTIDE SEQUENCE [LARGE SCALE GENOMIC DNA]</scope>
    <source>
        <strain evidence="6 7">LzC2</strain>
    </source>
</reference>
<dbReference type="Gene3D" id="3.20.20.10">
    <property type="entry name" value="Alanine racemase"/>
    <property type="match status" value="1"/>
</dbReference>
<evidence type="ECO:0000259" key="5">
    <source>
        <dbReference type="Pfam" id="PF02784"/>
    </source>
</evidence>
<dbReference type="InterPro" id="IPR022644">
    <property type="entry name" value="De-COase2_N"/>
</dbReference>
<sequence>MPAVLDPNSPASLSGAQDAGPVKPLPIDAARLCELANELPTPFHIYDEAGIRANARRLNAAFDWNPGFREYFAVKATPTPGILELFRDEGCGMDCSSAAELMLCDRIGIRGERIMFTSNNTPAEEYRLAKEAGAVLNLDDLTHLSYVAERVGLPDTLCFRFNPGPLRGGNAIIGKPEDAKYGFTREQLFDGYRQARELGVTRFGLHAMVASNELDPRFFVDTARMLFALTVDVYQSTGVRIEFVNLGGGIGIPYRPGERAVSYEEVSAGTKAAYEEIITPAGLDPLTVFMENGRCMTGPYGVLVTKATHHKEIYKRYVGVDACMANLMRPGMYDAYHHVSVLGQRGEKLDAANAGPVDVVGSLCENNDKFAIDRDLPAIDRGDVLAIHDAGAHGHSMGFQYNGKLRSAEYLLKEDGSVEQIRRAETYDDLFATLPS</sequence>
<dbReference type="EMBL" id="WTPX01000008">
    <property type="protein sequence ID" value="NNJ24445.1"/>
    <property type="molecule type" value="Genomic_DNA"/>
</dbReference>
<dbReference type="Proteomes" id="UP000609651">
    <property type="component" value="Unassembled WGS sequence"/>
</dbReference>
<dbReference type="CDD" id="cd06828">
    <property type="entry name" value="PLPDE_III_DapDC"/>
    <property type="match status" value="1"/>
</dbReference>
<dbReference type="Pfam" id="PF02784">
    <property type="entry name" value="Orn_Arg_deC_N"/>
    <property type="match status" value="1"/>
</dbReference>
<comment type="caution">
    <text evidence="6">The sequence shown here is derived from an EMBL/GenBank/DDBJ whole genome shotgun (WGS) entry which is preliminary data.</text>
</comment>
<dbReference type="PANTHER" id="PTHR43727">
    <property type="entry name" value="DIAMINOPIMELATE DECARBOXYLASE"/>
    <property type="match status" value="1"/>
</dbReference>
<dbReference type="PRINTS" id="PR01179">
    <property type="entry name" value="ODADCRBXLASE"/>
</dbReference>
<evidence type="ECO:0000313" key="7">
    <source>
        <dbReference type="Proteomes" id="UP000609651"/>
    </source>
</evidence>
<dbReference type="InterPro" id="IPR002986">
    <property type="entry name" value="DAP_deCOOHase_LysA"/>
</dbReference>
<evidence type="ECO:0000256" key="1">
    <source>
        <dbReference type="ARBA" id="ARBA00001933"/>
    </source>
</evidence>
<dbReference type="EC" id="4.1.1.20" evidence="6"/>
<dbReference type="Gene3D" id="2.40.37.10">
    <property type="entry name" value="Lyase, Ornithine Decarboxylase, Chain A, domain 1"/>
    <property type="match status" value="1"/>
</dbReference>
<dbReference type="PANTHER" id="PTHR43727:SF2">
    <property type="entry name" value="GROUP IV DECARBOXYLASE"/>
    <property type="match status" value="1"/>
</dbReference>
<comment type="cofactor">
    <cofactor evidence="1">
        <name>pyridoxal 5'-phosphate</name>
        <dbReference type="ChEBI" id="CHEBI:597326"/>
    </cofactor>
</comment>
<dbReference type="InterPro" id="IPR000183">
    <property type="entry name" value="Orn/DAP/Arg_de-COase"/>
</dbReference>
<dbReference type="GO" id="GO:0008836">
    <property type="term" value="F:diaminopimelate decarboxylase activity"/>
    <property type="evidence" value="ECO:0007669"/>
    <property type="project" value="UniProtKB-EC"/>
</dbReference>